<evidence type="ECO:0000256" key="1">
    <source>
        <dbReference type="SAM" id="MobiDB-lite"/>
    </source>
</evidence>
<sequence>MAVHSTGARPGAVRFAPGTDLADVRARHPEWDPLWDKVRHEFWKEIASPVGGAAVSARVTDHQPQVEPYVPGRSRRGEMR</sequence>
<accession>A0A7G1KPT5</accession>
<proteinExistence type="predicted"/>
<gene>
    <name evidence="2" type="ORF">NWFMUON74_43580</name>
</gene>
<feature type="region of interest" description="Disordered" evidence="1">
    <location>
        <begin position="56"/>
        <end position="80"/>
    </location>
</feature>
<keyword evidence="3" id="KW-1185">Reference proteome</keyword>
<organism evidence="2 3">
    <name type="scientific">Nocardia wallacei</name>
    <dbReference type="NCBI Taxonomy" id="480035"/>
    <lineage>
        <taxon>Bacteria</taxon>
        <taxon>Bacillati</taxon>
        <taxon>Actinomycetota</taxon>
        <taxon>Actinomycetes</taxon>
        <taxon>Mycobacteriales</taxon>
        <taxon>Nocardiaceae</taxon>
        <taxon>Nocardia</taxon>
    </lineage>
</organism>
<dbReference type="Proteomes" id="UP000516173">
    <property type="component" value="Chromosome"/>
</dbReference>
<dbReference type="EMBL" id="AP023396">
    <property type="protein sequence ID" value="BCK56586.1"/>
    <property type="molecule type" value="Genomic_DNA"/>
</dbReference>
<reference evidence="2 3" key="1">
    <citation type="submission" date="2020-08" db="EMBL/GenBank/DDBJ databases">
        <title>Genome Sequencing of Nocardia wallacei strain FMUON74 and assembly.</title>
        <authorList>
            <person name="Toyokawa M."/>
            <person name="Uesaka K."/>
        </authorList>
    </citation>
    <scope>NUCLEOTIDE SEQUENCE [LARGE SCALE GENOMIC DNA]</scope>
    <source>
        <strain evidence="2 3">FMUON74</strain>
    </source>
</reference>
<dbReference type="KEGG" id="nwl:NWFMUON74_43580"/>
<evidence type="ECO:0000313" key="3">
    <source>
        <dbReference type="Proteomes" id="UP000516173"/>
    </source>
</evidence>
<evidence type="ECO:0000313" key="2">
    <source>
        <dbReference type="EMBL" id="BCK56586.1"/>
    </source>
</evidence>
<name>A0A7G1KPT5_9NOCA</name>
<dbReference type="AlphaFoldDB" id="A0A7G1KPT5"/>
<protein>
    <submittedName>
        <fullName evidence="2">Uncharacterized protein</fullName>
    </submittedName>
</protein>